<dbReference type="InterPro" id="IPR013321">
    <property type="entry name" value="Arc_rbn_hlx_hlx"/>
</dbReference>
<dbReference type="InterPro" id="IPR027271">
    <property type="entry name" value="Acetolactate_synth/TF_NikR_C"/>
</dbReference>
<dbReference type="InterPro" id="IPR022988">
    <property type="entry name" value="Ni_resp_reg_NikR"/>
</dbReference>
<dbReference type="Gene3D" id="1.10.1220.10">
    <property type="entry name" value="Met repressor-like"/>
    <property type="match status" value="1"/>
</dbReference>
<evidence type="ECO:0000259" key="8">
    <source>
        <dbReference type="Pfam" id="PF01402"/>
    </source>
</evidence>
<dbReference type="HAMAP" id="MF_00476">
    <property type="entry name" value="NikR"/>
    <property type="match status" value="1"/>
</dbReference>
<feature type="binding site" evidence="7">
    <location>
        <position position="97"/>
    </location>
    <ligand>
        <name>Ni(2+)</name>
        <dbReference type="ChEBI" id="CHEBI:49786"/>
    </ligand>
</feature>
<comment type="function">
    <text evidence="7">Transcriptional regulator.</text>
</comment>
<keyword evidence="6 7" id="KW-0804">Transcription</keyword>
<evidence type="ECO:0000256" key="3">
    <source>
        <dbReference type="ARBA" id="ARBA00022723"/>
    </source>
</evidence>
<dbReference type="Pfam" id="PF01402">
    <property type="entry name" value="RHH_1"/>
    <property type="match status" value="1"/>
</dbReference>
<keyword evidence="4 7" id="KW-0805">Transcription regulation</keyword>
<accession>A0A1H9LV97</accession>
<dbReference type="Proteomes" id="UP000199233">
    <property type="component" value="Unassembled WGS sequence"/>
</dbReference>
<dbReference type="Pfam" id="PF08753">
    <property type="entry name" value="NikR_C"/>
    <property type="match status" value="1"/>
</dbReference>
<protein>
    <recommendedName>
        <fullName evidence="7">Putative nickel-responsive regulator</fullName>
    </recommendedName>
</protein>
<evidence type="ECO:0000256" key="7">
    <source>
        <dbReference type="HAMAP-Rule" id="MF_00476"/>
    </source>
</evidence>
<dbReference type="GO" id="GO:0003700">
    <property type="term" value="F:DNA-binding transcription factor activity"/>
    <property type="evidence" value="ECO:0007669"/>
    <property type="project" value="UniProtKB-UniRule"/>
</dbReference>
<comment type="similarity">
    <text evidence="1 7">Belongs to the transcriptional regulatory CopG/NikR family.</text>
</comment>
<dbReference type="Gene3D" id="3.30.70.1150">
    <property type="entry name" value="ACT-like. Chain A, domain 2"/>
    <property type="match status" value="1"/>
</dbReference>
<dbReference type="OrthoDB" id="9806294at2"/>
<comment type="cofactor">
    <cofactor evidence="7">
        <name>Ni(2+)</name>
        <dbReference type="ChEBI" id="CHEBI:49786"/>
    </cofactor>
    <text evidence="7">Binds 1 nickel ion per subunit.</text>
</comment>
<feature type="domain" description="Transcription factor NikR nickel binding C-terminal" evidence="9">
    <location>
        <begin position="55"/>
        <end position="131"/>
    </location>
</feature>
<keyword evidence="5 7" id="KW-0238">DNA-binding</keyword>
<evidence type="ECO:0000256" key="2">
    <source>
        <dbReference type="ARBA" id="ARBA00022596"/>
    </source>
</evidence>
<evidence type="ECO:0000256" key="4">
    <source>
        <dbReference type="ARBA" id="ARBA00023015"/>
    </source>
</evidence>
<keyword evidence="3 7" id="KW-0479">Metal-binding</keyword>
<name>A0A1H9LV97_9GAMM</name>
<dbReference type="STRING" id="489703.SAMN04488038_11771"/>
<dbReference type="GO" id="GO:0010045">
    <property type="term" value="P:response to nickel cation"/>
    <property type="evidence" value="ECO:0007669"/>
    <property type="project" value="InterPro"/>
</dbReference>
<proteinExistence type="inferred from homology"/>
<evidence type="ECO:0000256" key="1">
    <source>
        <dbReference type="ARBA" id="ARBA00008478"/>
    </source>
</evidence>
<evidence type="ECO:0000256" key="5">
    <source>
        <dbReference type="ARBA" id="ARBA00023125"/>
    </source>
</evidence>
<feature type="binding site" evidence="7">
    <location>
        <position position="89"/>
    </location>
    <ligand>
        <name>Ni(2+)</name>
        <dbReference type="ChEBI" id="CHEBI:49786"/>
    </ligand>
</feature>
<dbReference type="PANTHER" id="PTHR34719">
    <property type="entry name" value="NICKEL-RESPONSIVE REGULATOR"/>
    <property type="match status" value="1"/>
</dbReference>
<feature type="domain" description="Ribbon-helix-helix protein CopG" evidence="8">
    <location>
        <begin position="3"/>
        <end position="43"/>
    </location>
</feature>
<sequence length="152" mass="17660">MQRITLSVDDELAEDFERWAQRHGYENRSEAFRDLLRQQLSQEQQQDDAPDSHCVAALSYVYNHHERQLASRLAANQHDHHGLCLSTMHVHLDHDDCLEVTVLRGHLKEVRDFAASLIAERGVRHGQLHLVPVEARFMHVHGEPHLHLHPSR</sequence>
<organism evidence="10 11">
    <name type="scientific">Solimonas aquatica</name>
    <dbReference type="NCBI Taxonomy" id="489703"/>
    <lineage>
        <taxon>Bacteria</taxon>
        <taxon>Pseudomonadati</taxon>
        <taxon>Pseudomonadota</taxon>
        <taxon>Gammaproteobacteria</taxon>
        <taxon>Nevskiales</taxon>
        <taxon>Nevskiaceae</taxon>
        <taxon>Solimonas</taxon>
    </lineage>
</organism>
<dbReference type="InterPro" id="IPR002145">
    <property type="entry name" value="CopG"/>
</dbReference>
<evidence type="ECO:0000313" key="10">
    <source>
        <dbReference type="EMBL" id="SER15366.1"/>
    </source>
</evidence>
<keyword evidence="2 7" id="KW-0533">Nickel</keyword>
<dbReference type="InterPro" id="IPR045865">
    <property type="entry name" value="ACT-like_dom_sf"/>
</dbReference>
<dbReference type="NCBIfam" id="NF003381">
    <property type="entry name" value="PRK04460.1"/>
    <property type="match status" value="1"/>
</dbReference>
<dbReference type="EMBL" id="FOFS01000017">
    <property type="protein sequence ID" value="SER15366.1"/>
    <property type="molecule type" value="Genomic_DNA"/>
</dbReference>
<dbReference type="InterPro" id="IPR014864">
    <property type="entry name" value="TF_NikR_Ni-bd_C"/>
</dbReference>
<dbReference type="SUPFAM" id="SSF47598">
    <property type="entry name" value="Ribbon-helix-helix"/>
    <property type="match status" value="1"/>
</dbReference>
<evidence type="ECO:0000256" key="6">
    <source>
        <dbReference type="ARBA" id="ARBA00023163"/>
    </source>
</evidence>
<gene>
    <name evidence="10" type="ORF">SAMN04488038_11771</name>
</gene>
<dbReference type="RefSeq" id="WP_093289342.1">
    <property type="nucleotide sequence ID" value="NZ_FOFS01000017.1"/>
</dbReference>
<keyword evidence="11" id="KW-1185">Reference proteome</keyword>
<dbReference type="GO" id="GO:0003677">
    <property type="term" value="F:DNA binding"/>
    <property type="evidence" value="ECO:0007669"/>
    <property type="project" value="UniProtKB-KW"/>
</dbReference>
<dbReference type="NCBIfam" id="NF002815">
    <property type="entry name" value="PRK02967.1"/>
    <property type="match status" value="1"/>
</dbReference>
<reference evidence="10 11" key="1">
    <citation type="submission" date="2016-10" db="EMBL/GenBank/DDBJ databases">
        <authorList>
            <person name="de Groot N.N."/>
        </authorList>
    </citation>
    <scope>NUCLEOTIDE SEQUENCE [LARGE SCALE GENOMIC DNA]</scope>
    <source>
        <strain evidence="10 11">DSM 25927</strain>
    </source>
</reference>
<feature type="binding site" evidence="7">
    <location>
        <position position="78"/>
    </location>
    <ligand>
        <name>Ni(2+)</name>
        <dbReference type="ChEBI" id="CHEBI:49786"/>
    </ligand>
</feature>
<evidence type="ECO:0000313" key="11">
    <source>
        <dbReference type="Proteomes" id="UP000199233"/>
    </source>
</evidence>
<evidence type="ECO:0000259" key="9">
    <source>
        <dbReference type="Pfam" id="PF08753"/>
    </source>
</evidence>
<dbReference type="InterPro" id="IPR050192">
    <property type="entry name" value="CopG/NikR_regulator"/>
</dbReference>
<dbReference type="InterPro" id="IPR010985">
    <property type="entry name" value="Ribbon_hlx_hlx"/>
</dbReference>
<dbReference type="CDD" id="cd22231">
    <property type="entry name" value="RHH_NikR_HicB-like"/>
    <property type="match status" value="1"/>
</dbReference>
<feature type="binding site" evidence="7">
    <location>
        <position position="91"/>
    </location>
    <ligand>
        <name>Ni(2+)</name>
        <dbReference type="ChEBI" id="CHEBI:49786"/>
    </ligand>
</feature>
<dbReference type="SUPFAM" id="SSF55021">
    <property type="entry name" value="ACT-like"/>
    <property type="match status" value="1"/>
</dbReference>
<dbReference type="AlphaFoldDB" id="A0A1H9LV97"/>
<dbReference type="PANTHER" id="PTHR34719:SF2">
    <property type="entry name" value="NICKEL-RESPONSIVE REGULATOR"/>
    <property type="match status" value="1"/>
</dbReference>
<dbReference type="GO" id="GO:0016151">
    <property type="term" value="F:nickel cation binding"/>
    <property type="evidence" value="ECO:0007669"/>
    <property type="project" value="UniProtKB-UniRule"/>
</dbReference>